<keyword evidence="3" id="KW-1133">Transmembrane helix</keyword>
<evidence type="ECO:0000256" key="1">
    <source>
        <dbReference type="ARBA" id="ARBA00023224"/>
    </source>
</evidence>
<protein>
    <submittedName>
        <fullName evidence="5">Methyl-accepting chemotaxis sensory transducer</fullName>
    </submittedName>
</protein>
<feature type="transmembrane region" description="Helical" evidence="3">
    <location>
        <begin position="30"/>
        <end position="48"/>
    </location>
</feature>
<dbReference type="Proteomes" id="UP000005695">
    <property type="component" value="Unassembled WGS sequence"/>
</dbReference>
<dbReference type="AlphaFoldDB" id="Q1JZ67"/>
<dbReference type="SUPFAM" id="SSF58104">
    <property type="entry name" value="Methyl-accepting chemotaxis protein (MCP) signaling domain"/>
    <property type="match status" value="1"/>
</dbReference>
<dbReference type="RefSeq" id="WP_006000706.1">
    <property type="nucleotide sequence ID" value="NZ_AAEW02000010.1"/>
</dbReference>
<comment type="caution">
    <text evidence="5">The sequence shown here is derived from an EMBL/GenBank/DDBJ whole genome shotgun (WGS) entry which is preliminary data.</text>
</comment>
<evidence type="ECO:0000313" key="5">
    <source>
        <dbReference type="EMBL" id="EAT15427.1"/>
    </source>
</evidence>
<dbReference type="GO" id="GO:0016020">
    <property type="term" value="C:membrane"/>
    <property type="evidence" value="ECO:0007669"/>
    <property type="project" value="InterPro"/>
</dbReference>
<dbReference type="InterPro" id="IPR004089">
    <property type="entry name" value="MCPsignal_dom"/>
</dbReference>
<proteinExistence type="predicted"/>
<keyword evidence="3" id="KW-0812">Transmembrane</keyword>
<dbReference type="SMART" id="SM00283">
    <property type="entry name" value="MA"/>
    <property type="match status" value="1"/>
</dbReference>
<reference evidence="5" key="1">
    <citation type="submission" date="2006-05" db="EMBL/GenBank/DDBJ databases">
        <title>Annotation of the draft genome assembly of Desulfuromonas acetoxidans DSM 684.</title>
        <authorList>
            <consortium name="US DOE Joint Genome Institute (JGI-ORNL)"/>
            <person name="Larimer F."/>
            <person name="Land M."/>
            <person name="Hauser L."/>
        </authorList>
    </citation>
    <scope>NUCLEOTIDE SEQUENCE [LARGE SCALE GENOMIC DNA]</scope>
    <source>
        <strain evidence="5">DSM 684</strain>
    </source>
</reference>
<keyword evidence="1 2" id="KW-0807">Transducer</keyword>
<name>Q1JZ67_DESA6</name>
<dbReference type="Pfam" id="PF00015">
    <property type="entry name" value="MCPsignal"/>
    <property type="match status" value="1"/>
</dbReference>
<sequence length="397" mass="43551">MAVNVKWGCLILALVQLVMLGLAVMQSDLIAVVLVVVTALSGWGLYWLSFSAEKTSATVVLDEHSTPSENLLISETKTLLTSLQQEVTAQCQDGQNENIQVQTILADAIEKLIASFTKLENLTDEQKTLALGIIQGGRQTDGGDSLSFQQMFKEIEDVMQRLLDATIENNSQTTELMTSMDATQEQFQKVLGMLGEVRKIADQTNLLAINAAVEAARAGAAGKGFAVVAEEVRNLSIRSNRFSEQIDASVQQISRAFGEVSLSIKSLSQRSDQLVEEERDHIGRAMTQAHDFNAVVERSARDISGLAEAVSQQVRQAVTNLQFQDMATQVIGTVSKRLDSLDRLFADLNSTLDQSDSTENTTQRLEKFLLESTDLVKASHHNPVSQKNMDEGDIELF</sequence>
<feature type="domain" description="Methyl-accepting transducer" evidence="4">
    <location>
        <begin position="157"/>
        <end position="313"/>
    </location>
</feature>
<evidence type="ECO:0000259" key="4">
    <source>
        <dbReference type="PROSITE" id="PS50111"/>
    </source>
</evidence>
<feature type="transmembrane region" description="Helical" evidence="3">
    <location>
        <begin position="7"/>
        <end position="24"/>
    </location>
</feature>
<keyword evidence="3" id="KW-0472">Membrane</keyword>
<evidence type="ECO:0000256" key="3">
    <source>
        <dbReference type="SAM" id="Phobius"/>
    </source>
</evidence>
<dbReference type="EMBL" id="AAEW02000010">
    <property type="protein sequence ID" value="EAT15427.1"/>
    <property type="molecule type" value="Genomic_DNA"/>
</dbReference>
<dbReference type="GO" id="GO:0007165">
    <property type="term" value="P:signal transduction"/>
    <property type="evidence" value="ECO:0007669"/>
    <property type="project" value="UniProtKB-KW"/>
</dbReference>
<gene>
    <name evidence="5" type="ORF">Dace_1289</name>
</gene>
<keyword evidence="6" id="KW-1185">Reference proteome</keyword>
<reference evidence="5" key="2">
    <citation type="submission" date="2006-05" db="EMBL/GenBank/DDBJ databases">
        <title>Sequencing of the draft genome and assembly of Desulfuromonas acetoxidans DSM 684.</title>
        <authorList>
            <consortium name="US DOE Joint Genome Institute (JGI-PGF)"/>
            <person name="Copeland A."/>
            <person name="Lucas S."/>
            <person name="Lapidus A."/>
            <person name="Barry K."/>
            <person name="Detter J.C."/>
            <person name="Glavina del Rio T."/>
            <person name="Hammon N."/>
            <person name="Israni S."/>
            <person name="Dalin E."/>
            <person name="Tice H."/>
            <person name="Bruce D."/>
            <person name="Pitluck S."/>
            <person name="Richardson P."/>
        </authorList>
    </citation>
    <scope>NUCLEOTIDE SEQUENCE [LARGE SCALE GENOMIC DNA]</scope>
    <source>
        <strain evidence="5">DSM 684</strain>
    </source>
</reference>
<organism evidence="5 6">
    <name type="scientific">Desulfuromonas acetoxidans (strain DSM 684 / 11070)</name>
    <dbReference type="NCBI Taxonomy" id="281689"/>
    <lineage>
        <taxon>Bacteria</taxon>
        <taxon>Pseudomonadati</taxon>
        <taxon>Thermodesulfobacteriota</taxon>
        <taxon>Desulfuromonadia</taxon>
        <taxon>Desulfuromonadales</taxon>
        <taxon>Desulfuromonadaceae</taxon>
        <taxon>Desulfuromonas</taxon>
    </lineage>
</organism>
<evidence type="ECO:0000313" key="6">
    <source>
        <dbReference type="Proteomes" id="UP000005695"/>
    </source>
</evidence>
<dbReference type="PANTHER" id="PTHR32089:SF112">
    <property type="entry name" value="LYSOZYME-LIKE PROTEIN-RELATED"/>
    <property type="match status" value="1"/>
</dbReference>
<dbReference type="PROSITE" id="PS50111">
    <property type="entry name" value="CHEMOTAXIS_TRANSDUC_2"/>
    <property type="match status" value="1"/>
</dbReference>
<dbReference type="PANTHER" id="PTHR32089">
    <property type="entry name" value="METHYL-ACCEPTING CHEMOTAXIS PROTEIN MCPB"/>
    <property type="match status" value="1"/>
</dbReference>
<accession>Q1JZ67</accession>
<dbReference type="Gene3D" id="1.10.287.950">
    <property type="entry name" value="Methyl-accepting chemotaxis protein"/>
    <property type="match status" value="1"/>
</dbReference>
<evidence type="ECO:0000256" key="2">
    <source>
        <dbReference type="PROSITE-ProRule" id="PRU00284"/>
    </source>
</evidence>